<keyword evidence="1" id="KW-0472">Membrane</keyword>
<keyword evidence="1" id="KW-0812">Transmembrane</keyword>
<keyword evidence="1" id="KW-1133">Transmembrane helix</keyword>
<evidence type="ECO:0000256" key="1">
    <source>
        <dbReference type="SAM" id="Phobius"/>
    </source>
</evidence>
<proteinExistence type="predicted"/>
<name>A0A1Z5AYX2_9GEMI</name>
<dbReference type="EMBL" id="LN871569">
    <property type="protein sequence ID" value="CTQ34928.1"/>
    <property type="molecule type" value="Genomic_DNA"/>
</dbReference>
<accession>A0A1Z5AYX2</accession>
<sequence>MECITSRCICRPIIFNKIQSLLMLICYRIVEVTPNFQGSIHRVRGMSTCHIQQQSILSVIFILPSFLVIIHHIIVNTIEFPNYSLFLSSILTTCDCCLKPPQHLKTITLVVLHSSRRGLIIINIEHLLEIIWGS</sequence>
<gene>
    <name evidence="2" type="primary">AC5a</name>
</gene>
<feature type="transmembrane region" description="Helical" evidence="1">
    <location>
        <begin position="56"/>
        <end position="74"/>
    </location>
</feature>
<evidence type="ECO:0000313" key="2">
    <source>
        <dbReference type="EMBL" id="CTQ34928.1"/>
    </source>
</evidence>
<organism evidence="2">
    <name type="scientific">Croton yellow vein mosaic virus</name>
    <dbReference type="NCBI Taxonomy" id="207697"/>
    <lineage>
        <taxon>Viruses</taxon>
        <taxon>Monodnaviria</taxon>
        <taxon>Shotokuvirae</taxon>
        <taxon>Cressdnaviricota</taxon>
        <taxon>Repensiviricetes</taxon>
        <taxon>Geplafuvirales</taxon>
        <taxon>Geminiviridae</taxon>
        <taxon>Begomovirus</taxon>
        <taxon>Begomovirus crotoflavi</taxon>
    </lineage>
</organism>
<protein>
    <submittedName>
        <fullName evidence="2">AC5a protein</fullName>
    </submittedName>
</protein>
<reference evidence="2" key="1">
    <citation type="submission" date="2015-06" db="EMBL/GenBank/DDBJ databases">
        <title>Characterization of begomovirus in Pakistan.</title>
        <authorList>
            <person name="Mustafa R."/>
        </authorList>
    </citation>
    <scope>NUCLEOTIDE SEQUENCE</scope>
</reference>